<dbReference type="EMBL" id="KY684111">
    <property type="protein sequence ID" value="ARF12289.1"/>
    <property type="molecule type" value="Genomic_DNA"/>
</dbReference>
<name>A0A1V0SKL8_9VIRU</name>
<sequence length="496" mass="58813">MASKTHPIFIAMKRNNKLEYMRLINEMHPDELATLKNTGNTSLTTVAIDTMNVHLLEKLIDVCQHKIITDLKKRFKVLIKNLINIVPESRANLITKLLEYNDYDIFTQLYQNFKDEYPFDTTTLIKKLLESNDYITIRNLYKEFKYDFIFDKIIERVKAKDADYAVYIEGLVVQQIPDTIISEDDVVKCNELMKIVKTHHDIYTYVVVGNIYRYLRQPYNYKIELLDKQKKHTQLPDNIDLQFSLYDPRVPECKELHISIMTYNKILFDYFFEHGYHLSDYTINLLDCIVAYEFELFTQSGLYKGLAEDPNDDIDEFGYRLFSFRFVDSDIYYTELDENMEKMVKDHPEAIDIMENIMFRDESIYYIMKLLNSPMSKKCNRFTKMMLNKFIVPFIESKLCDQIVCSIDDCEIETDDTDHKSSIAMDVMHQYQQYNCLLCNKSCYRTKHDLKKEVDIYTRTVKLESQFVSDAECSNSRKIPINSISFCSLKCQNEFV</sequence>
<accession>A0A1V0SKL8</accession>
<organism evidence="1">
    <name type="scientific">Klosneuvirus KNV1</name>
    <dbReference type="NCBI Taxonomy" id="1977640"/>
    <lineage>
        <taxon>Viruses</taxon>
        <taxon>Varidnaviria</taxon>
        <taxon>Bamfordvirae</taxon>
        <taxon>Nucleocytoviricota</taxon>
        <taxon>Megaviricetes</taxon>
        <taxon>Imitervirales</taxon>
        <taxon>Mimiviridae</taxon>
        <taxon>Klosneuvirinae</taxon>
        <taxon>Klosneuvirus</taxon>
    </lineage>
</organism>
<protein>
    <submittedName>
        <fullName evidence="1">Uncharacterized protein</fullName>
    </submittedName>
</protein>
<proteinExistence type="predicted"/>
<gene>
    <name evidence="1" type="ORF">Klosneuvirus_4_104</name>
</gene>
<reference evidence="1" key="1">
    <citation type="journal article" date="2017" name="Science">
        <title>Giant viruses with an expanded complement of translation system components.</title>
        <authorList>
            <person name="Schulz F."/>
            <person name="Yutin N."/>
            <person name="Ivanova N.N."/>
            <person name="Ortega D.R."/>
            <person name="Lee T.K."/>
            <person name="Vierheilig J."/>
            <person name="Daims H."/>
            <person name="Horn M."/>
            <person name="Wagner M."/>
            <person name="Jensen G.J."/>
            <person name="Kyrpides N.C."/>
            <person name="Koonin E.V."/>
            <person name="Woyke T."/>
        </authorList>
    </citation>
    <scope>NUCLEOTIDE SEQUENCE</scope>
    <source>
        <strain evidence="1">KNV1</strain>
    </source>
</reference>
<evidence type="ECO:0000313" key="1">
    <source>
        <dbReference type="EMBL" id="ARF12289.1"/>
    </source>
</evidence>